<evidence type="ECO:0000313" key="2">
    <source>
        <dbReference type="Proteomes" id="UP001589627"/>
    </source>
</evidence>
<dbReference type="RefSeq" id="WP_378199825.1">
    <property type="nucleotide sequence ID" value="NZ_JBHLZP010000070.1"/>
</dbReference>
<comment type="caution">
    <text evidence="1">The sequence shown here is derived from an EMBL/GenBank/DDBJ whole genome shotgun (WGS) entry which is preliminary data.</text>
</comment>
<proteinExistence type="predicted"/>
<protein>
    <submittedName>
        <fullName evidence="1">Uncharacterized protein</fullName>
    </submittedName>
</protein>
<dbReference type="EMBL" id="JBHLZP010000070">
    <property type="protein sequence ID" value="MFB9833016.1"/>
    <property type="molecule type" value="Genomic_DNA"/>
</dbReference>
<feature type="non-terminal residue" evidence="1">
    <location>
        <position position="1"/>
    </location>
</feature>
<evidence type="ECO:0000313" key="1">
    <source>
        <dbReference type="EMBL" id="MFB9833016.1"/>
    </source>
</evidence>
<gene>
    <name evidence="1" type="ORF">ACFFNX_12545</name>
</gene>
<organism evidence="1 2">
    <name type="scientific">Actinoallomurus acaciae</name>
    <dbReference type="NCBI Taxonomy" id="502577"/>
    <lineage>
        <taxon>Bacteria</taxon>
        <taxon>Bacillati</taxon>
        <taxon>Actinomycetota</taxon>
        <taxon>Actinomycetes</taxon>
        <taxon>Streptosporangiales</taxon>
        <taxon>Thermomonosporaceae</taxon>
        <taxon>Actinoallomurus</taxon>
    </lineage>
</organism>
<reference evidence="1 2" key="1">
    <citation type="submission" date="2024-09" db="EMBL/GenBank/DDBJ databases">
        <authorList>
            <person name="Sun Q."/>
            <person name="Mori K."/>
        </authorList>
    </citation>
    <scope>NUCLEOTIDE SEQUENCE [LARGE SCALE GENOMIC DNA]</scope>
    <source>
        <strain evidence="1 2">TBRC 0563</strain>
    </source>
</reference>
<dbReference type="Proteomes" id="UP001589627">
    <property type="component" value="Unassembled WGS sequence"/>
</dbReference>
<accession>A0ABV5YDA1</accession>
<keyword evidence="2" id="KW-1185">Reference proteome</keyword>
<name>A0ABV5YDA1_9ACTN</name>
<sequence>SLAEQLRHVERWWDRDQRDDAARDATLWGASTPSMIETAVSARRGDDDFAQRLTEAVADLGNIDGLLRFYLPQPGADEA</sequence>